<sequence length="666" mass="73833">MADDDEIDVLGDFSFNSCFAQNSQGIPSCSNREDTVHPQWLLDSTETNWYDKHSKRFIEGSPRKLYGNNSSDKHYSDIHTAWSPAEREVLVKEMSKYGRNVRKISQTLKTKTEAEIQALIEAEYGVNLETPSFGLDKPEDHEDVPAVVQEEIVTDDMTNINNVISMVTTGKTTINVPKKPFRKKNTNSKSLLKPDVLIDKKAELIAINPADILYEDDLIIGSTESIGSDLDLTDIVSKNIVKYQAKVKAEKKIGNHRRKKSRNFDKGPTRNKSKELLKSSPGRQRKDSNLSEDSMKSPKMQIVLGSGLALPVSEGEQVIKIEKKKDSEPESDIEIDVDSGSESTTPKTTPKKEIKATEEAPIAVPLSRFEPMRKRSKKLNLDGGGGYTIMHTESGDLFTVGAEPRRERAPKKQPIQLLHCRVYNAEKPAPFDVRVHVSTLLLMDGHAHTSRGEVMGLLGGALSEEGRLAVTVAAYRPAAAAAGSTHCDMDPVSQSVAAESLRSLGRLVCGWHHSHPQFPAAPSAQDLTSQRGLQRALEWAHVPFLGFITSQHWPTGRTASQYRCIRVEGDDDAELPTGYQISVKLVADLTPDSLPTFLQELRTVMVDAHSKNEFSVDLMKDVCPQAGITYLEKCISSASHHMRSAGYEEADPLVEQLIQGIRDIFR</sequence>
<name>A0ACC2QXX8_9NEOP</name>
<protein>
    <submittedName>
        <fullName evidence="1">Uncharacterized protein</fullName>
    </submittedName>
</protein>
<evidence type="ECO:0000313" key="2">
    <source>
        <dbReference type="Proteomes" id="UP001231649"/>
    </source>
</evidence>
<proteinExistence type="predicted"/>
<dbReference type="Proteomes" id="UP001231649">
    <property type="component" value="Chromosome 9"/>
</dbReference>
<organism evidence="1 2">
    <name type="scientific">Mythimna loreyi</name>
    <dbReference type="NCBI Taxonomy" id="667449"/>
    <lineage>
        <taxon>Eukaryota</taxon>
        <taxon>Metazoa</taxon>
        <taxon>Ecdysozoa</taxon>
        <taxon>Arthropoda</taxon>
        <taxon>Hexapoda</taxon>
        <taxon>Insecta</taxon>
        <taxon>Pterygota</taxon>
        <taxon>Neoptera</taxon>
        <taxon>Endopterygota</taxon>
        <taxon>Lepidoptera</taxon>
        <taxon>Glossata</taxon>
        <taxon>Ditrysia</taxon>
        <taxon>Noctuoidea</taxon>
        <taxon>Noctuidae</taxon>
        <taxon>Noctuinae</taxon>
        <taxon>Hadenini</taxon>
        <taxon>Mythimna</taxon>
    </lineage>
</organism>
<accession>A0ACC2QXX8</accession>
<comment type="caution">
    <text evidence="1">The sequence shown here is derived from an EMBL/GenBank/DDBJ whole genome shotgun (WGS) entry which is preliminary data.</text>
</comment>
<dbReference type="EMBL" id="CM056785">
    <property type="protein sequence ID" value="KAJ8728365.1"/>
    <property type="molecule type" value="Genomic_DNA"/>
</dbReference>
<keyword evidence="2" id="KW-1185">Reference proteome</keyword>
<evidence type="ECO:0000313" key="1">
    <source>
        <dbReference type="EMBL" id="KAJ8728365.1"/>
    </source>
</evidence>
<gene>
    <name evidence="1" type="ORF">PYW08_016750</name>
</gene>
<reference evidence="1" key="1">
    <citation type="submission" date="2023-03" db="EMBL/GenBank/DDBJ databases">
        <title>Chromosome-level genomes of two armyworms, Mythimna separata and Mythimna loreyi, provide insights into the biosynthesis and reception of sex pheromones.</title>
        <authorList>
            <person name="Zhao H."/>
        </authorList>
    </citation>
    <scope>NUCLEOTIDE SEQUENCE</scope>
    <source>
        <strain evidence="1">BeijingLab</strain>
    </source>
</reference>